<keyword evidence="2" id="KW-0201">Cytochrome c-type biogenesis</keyword>
<proteinExistence type="predicted"/>
<comment type="subcellular location">
    <subcellularLocation>
        <location evidence="1">Cell envelope</location>
    </subcellularLocation>
</comment>
<dbReference type="RefSeq" id="WP_249503333.1">
    <property type="nucleotide sequence ID" value="NZ_CP097253.1"/>
</dbReference>
<evidence type="ECO:0000256" key="1">
    <source>
        <dbReference type="ARBA" id="ARBA00004196"/>
    </source>
</evidence>
<dbReference type="PROSITE" id="PS51352">
    <property type="entry name" value="THIOREDOXIN_2"/>
    <property type="match status" value="1"/>
</dbReference>
<dbReference type="EMBL" id="CP097253">
    <property type="protein sequence ID" value="UUR07547.1"/>
    <property type="molecule type" value="Genomic_DNA"/>
</dbReference>
<accession>A0ABY5MW37</accession>
<evidence type="ECO:0000256" key="4">
    <source>
        <dbReference type="SAM" id="MobiDB-lite"/>
    </source>
</evidence>
<feature type="domain" description="Thioredoxin" evidence="6">
    <location>
        <begin position="44"/>
        <end position="183"/>
    </location>
</feature>
<dbReference type="CDD" id="cd02966">
    <property type="entry name" value="TlpA_like_family"/>
    <property type="match status" value="1"/>
</dbReference>
<feature type="signal peptide" evidence="5">
    <location>
        <begin position="1"/>
        <end position="21"/>
    </location>
</feature>
<dbReference type="InterPro" id="IPR036249">
    <property type="entry name" value="Thioredoxin-like_sf"/>
</dbReference>
<dbReference type="PANTHER" id="PTHR42852:SF13">
    <property type="entry name" value="PROTEIN DIPZ"/>
    <property type="match status" value="1"/>
</dbReference>
<dbReference type="PANTHER" id="PTHR42852">
    <property type="entry name" value="THIOL:DISULFIDE INTERCHANGE PROTEIN DSBE"/>
    <property type="match status" value="1"/>
</dbReference>
<dbReference type="InterPro" id="IPR017937">
    <property type="entry name" value="Thioredoxin_CS"/>
</dbReference>
<feature type="chain" id="PRO_5045975471" evidence="5">
    <location>
        <begin position="22"/>
        <end position="183"/>
    </location>
</feature>
<reference evidence="7 8" key="1">
    <citation type="submission" date="2022-05" db="EMBL/GenBank/DDBJ databases">
        <title>S8-45 Sphingomonas ultraviolaceadurans.</title>
        <authorList>
            <person name="Liu Y."/>
        </authorList>
    </citation>
    <scope>NUCLEOTIDE SEQUENCE [LARGE SCALE GENOMIC DNA]</scope>
    <source>
        <strain evidence="7 8">S8-45</strain>
    </source>
</reference>
<evidence type="ECO:0000313" key="7">
    <source>
        <dbReference type="EMBL" id="UUR07547.1"/>
    </source>
</evidence>
<evidence type="ECO:0000256" key="5">
    <source>
        <dbReference type="SAM" id="SignalP"/>
    </source>
</evidence>
<keyword evidence="5" id="KW-0732">Signal</keyword>
<sequence>MRALFLAAALAALLTSGCDRQAGSQSEAGAEVAAQPGGPGLDRSQAGKAMPELTLKDGDGEDTSLSAIAAGKPLLVNLWATWCAPCVKELPTLDALAERGGVPQVVAISQDTAAPDKIRAFLTGKQVGLEAYQDSKMGLSSALGSQILPTTVLYGSDGKEIWRFTGDLDWTGAKAAELLREAR</sequence>
<dbReference type="PROSITE" id="PS00194">
    <property type="entry name" value="THIOREDOXIN_1"/>
    <property type="match status" value="1"/>
</dbReference>
<dbReference type="InterPro" id="IPR050553">
    <property type="entry name" value="Thioredoxin_ResA/DsbE_sf"/>
</dbReference>
<evidence type="ECO:0000256" key="2">
    <source>
        <dbReference type="ARBA" id="ARBA00022748"/>
    </source>
</evidence>
<gene>
    <name evidence="7" type="ORF">M1K48_11465</name>
</gene>
<keyword evidence="3" id="KW-0676">Redox-active center</keyword>
<organism evidence="7 8">
    <name type="scientific">Sphingomonas glaciei</name>
    <dbReference type="NCBI Taxonomy" id="2938948"/>
    <lineage>
        <taxon>Bacteria</taxon>
        <taxon>Pseudomonadati</taxon>
        <taxon>Pseudomonadota</taxon>
        <taxon>Alphaproteobacteria</taxon>
        <taxon>Sphingomonadales</taxon>
        <taxon>Sphingomonadaceae</taxon>
        <taxon>Sphingomonas</taxon>
    </lineage>
</organism>
<dbReference type="InterPro" id="IPR013766">
    <property type="entry name" value="Thioredoxin_domain"/>
</dbReference>
<dbReference type="PROSITE" id="PS51257">
    <property type="entry name" value="PROKAR_LIPOPROTEIN"/>
    <property type="match status" value="1"/>
</dbReference>
<dbReference type="Pfam" id="PF08534">
    <property type="entry name" value="Redoxin"/>
    <property type="match status" value="1"/>
</dbReference>
<dbReference type="Gene3D" id="3.40.30.10">
    <property type="entry name" value="Glutaredoxin"/>
    <property type="match status" value="1"/>
</dbReference>
<evidence type="ECO:0000313" key="8">
    <source>
        <dbReference type="Proteomes" id="UP000831921"/>
    </source>
</evidence>
<keyword evidence="8" id="KW-1185">Reference proteome</keyword>
<protein>
    <submittedName>
        <fullName evidence="7">TlpA family protein disulfide reductase</fullName>
    </submittedName>
</protein>
<dbReference type="SUPFAM" id="SSF52833">
    <property type="entry name" value="Thioredoxin-like"/>
    <property type="match status" value="1"/>
</dbReference>
<evidence type="ECO:0000259" key="6">
    <source>
        <dbReference type="PROSITE" id="PS51352"/>
    </source>
</evidence>
<feature type="region of interest" description="Disordered" evidence="4">
    <location>
        <begin position="25"/>
        <end position="46"/>
    </location>
</feature>
<evidence type="ECO:0000256" key="3">
    <source>
        <dbReference type="ARBA" id="ARBA00023284"/>
    </source>
</evidence>
<dbReference type="Proteomes" id="UP000831921">
    <property type="component" value="Chromosome"/>
</dbReference>
<dbReference type="InterPro" id="IPR013740">
    <property type="entry name" value="Redoxin"/>
</dbReference>
<name>A0ABY5MW37_9SPHN</name>